<sequence>MLDTTTVGKIVREERKALGLRQAELAAASGVGVRFLVDLERGKPTVQLGRVLAVLAALGCSLDIRRPQ</sequence>
<dbReference type="SUPFAM" id="SSF47413">
    <property type="entry name" value="lambda repressor-like DNA-binding domains"/>
    <property type="match status" value="1"/>
</dbReference>
<protein>
    <submittedName>
        <fullName evidence="2">Helix-turn-helix transcriptional regulator</fullName>
    </submittedName>
</protein>
<evidence type="ECO:0000313" key="3">
    <source>
        <dbReference type="Proteomes" id="UP000594873"/>
    </source>
</evidence>
<dbReference type="InterPro" id="IPR017507">
    <property type="entry name" value="Tscrpt_reg_HipB-like"/>
</dbReference>
<evidence type="ECO:0000259" key="1">
    <source>
        <dbReference type="PROSITE" id="PS50943"/>
    </source>
</evidence>
<dbReference type="EMBL" id="CP065592">
    <property type="protein sequence ID" value="QPQ56196.1"/>
    <property type="molecule type" value="Genomic_DNA"/>
</dbReference>
<dbReference type="InterPro" id="IPR001387">
    <property type="entry name" value="Cro/C1-type_HTH"/>
</dbReference>
<feature type="domain" description="HTH cro/C1-type" evidence="1">
    <location>
        <begin position="11"/>
        <end position="65"/>
    </location>
</feature>
<dbReference type="NCBIfam" id="TIGR03070">
    <property type="entry name" value="couple_hipB"/>
    <property type="match status" value="1"/>
</dbReference>
<name>A0A7T2GLW2_9SPHN</name>
<accession>A0A7T2GLW2</accession>
<keyword evidence="3" id="KW-1185">Reference proteome</keyword>
<dbReference type="Proteomes" id="UP000594873">
    <property type="component" value="Chromosome"/>
</dbReference>
<dbReference type="PROSITE" id="PS50943">
    <property type="entry name" value="HTH_CROC1"/>
    <property type="match status" value="1"/>
</dbReference>
<dbReference type="InterPro" id="IPR010982">
    <property type="entry name" value="Lambda_DNA-bd_dom_sf"/>
</dbReference>
<dbReference type="CDD" id="cd00093">
    <property type="entry name" value="HTH_XRE"/>
    <property type="match status" value="1"/>
</dbReference>
<reference evidence="2 3" key="1">
    <citation type="submission" date="2020-11" db="EMBL/GenBank/DDBJ databases">
        <title>Genome seq and assembly of Sphingosinicella sp.</title>
        <authorList>
            <person name="Chhetri G."/>
        </authorList>
    </citation>
    <scope>NUCLEOTIDE SEQUENCE [LARGE SCALE GENOMIC DNA]</scope>
    <source>
        <strain evidence="2 3">UDD2</strain>
    </source>
</reference>
<dbReference type="Gene3D" id="1.10.260.40">
    <property type="entry name" value="lambda repressor-like DNA-binding domains"/>
    <property type="match status" value="1"/>
</dbReference>
<dbReference type="KEGG" id="sflv:IC614_02075"/>
<dbReference type="Pfam" id="PF01381">
    <property type="entry name" value="HTH_3"/>
    <property type="match status" value="1"/>
</dbReference>
<organism evidence="2 3">
    <name type="scientific">Allosphingosinicella flava</name>
    <dbReference type="NCBI Taxonomy" id="2771430"/>
    <lineage>
        <taxon>Bacteria</taxon>
        <taxon>Pseudomonadati</taxon>
        <taxon>Pseudomonadota</taxon>
        <taxon>Alphaproteobacteria</taxon>
        <taxon>Sphingomonadales</taxon>
        <taxon>Sphingomonadaceae</taxon>
        <taxon>Allosphingosinicella</taxon>
    </lineage>
</organism>
<proteinExistence type="predicted"/>
<dbReference type="SMART" id="SM00530">
    <property type="entry name" value="HTH_XRE"/>
    <property type="match status" value="1"/>
</dbReference>
<gene>
    <name evidence="2" type="ORF">IC614_02075</name>
</gene>
<evidence type="ECO:0000313" key="2">
    <source>
        <dbReference type="EMBL" id="QPQ56196.1"/>
    </source>
</evidence>
<dbReference type="AlphaFoldDB" id="A0A7T2GLW2"/>
<dbReference type="GO" id="GO:0003677">
    <property type="term" value="F:DNA binding"/>
    <property type="evidence" value="ECO:0007669"/>
    <property type="project" value="InterPro"/>
</dbReference>